<evidence type="ECO:0000259" key="2">
    <source>
        <dbReference type="PROSITE" id="PS50966"/>
    </source>
</evidence>
<gene>
    <name evidence="3" type="ORF">SAMN04488563_1237</name>
</gene>
<organism evidence="3 4">
    <name type="scientific">Jiangella alkaliphila</name>
    <dbReference type="NCBI Taxonomy" id="419479"/>
    <lineage>
        <taxon>Bacteria</taxon>
        <taxon>Bacillati</taxon>
        <taxon>Actinomycetota</taxon>
        <taxon>Actinomycetes</taxon>
        <taxon>Jiangellales</taxon>
        <taxon>Jiangellaceae</taxon>
        <taxon>Jiangella</taxon>
    </lineage>
</organism>
<evidence type="ECO:0000256" key="1">
    <source>
        <dbReference type="PROSITE-ProRule" id="PRU00325"/>
    </source>
</evidence>
<dbReference type="InterPro" id="IPR007527">
    <property type="entry name" value="Znf_SWIM"/>
</dbReference>
<dbReference type="Pfam" id="PF04434">
    <property type="entry name" value="SWIM"/>
    <property type="match status" value="1"/>
</dbReference>
<dbReference type="EMBL" id="LT629791">
    <property type="protein sequence ID" value="SDU35072.1"/>
    <property type="molecule type" value="Genomic_DNA"/>
</dbReference>
<feature type="domain" description="SWIM-type" evidence="2">
    <location>
        <begin position="48"/>
        <end position="83"/>
    </location>
</feature>
<sequence>MSWADRLGELTDARTIERGRAYADGGRVAGLVEDGDRLTALVRGTEDYRVELVAGSMSWFCDCPVGASGAFCKHCVAVAIAAAGGGTEPGPADLSEFEPRPGRADDLTVLADEVARAFTPRRRFYDYDQANAYADAAEATVGLVEEWSRRAPSAELLPIVQDAIDRAARTILRSDDSSGGQGMQIGRLLDAHLRTAAATSLDRKAAATTARWLFRFMFTGTQDFFTVDIDRYAAGLGPDGVNVYRRMLERVDDGTHASAGRYARGRLAILSRDSEQIRAHFGGELTHPIHVEDLVDALETAGHGELALEHARDAVAAHPRSPFIGSLVERLVADARRRGADDEVAVLRRDDFHHRPSTTSYAALEHAATAAGSWDVERVRADPVLAAADPPGWVSTLLGQGDAAAAWAAAESVPERIGLDLWRRLFRARVRIDPASTLPHYRRLVEASVVTADRRSYQVATRLLRSMREAAAKADRSAEFDTYLADLRDRYRRRRALEEELRRGGL</sequence>
<evidence type="ECO:0000313" key="4">
    <source>
        <dbReference type="Proteomes" id="UP000182977"/>
    </source>
</evidence>
<dbReference type="OrthoDB" id="3677745at2"/>
<reference evidence="4" key="1">
    <citation type="submission" date="2016-10" db="EMBL/GenBank/DDBJ databases">
        <authorList>
            <person name="Varghese N."/>
            <person name="Submissions S."/>
        </authorList>
    </citation>
    <scope>NUCLEOTIDE SEQUENCE [LARGE SCALE GENOMIC DNA]</scope>
    <source>
        <strain evidence="4">DSM 45079</strain>
    </source>
</reference>
<dbReference type="AlphaFoldDB" id="A0A1H2HT93"/>
<keyword evidence="1" id="KW-0479">Metal-binding</keyword>
<accession>A0A1H2HT93</accession>
<dbReference type="STRING" id="419479.SAMN04488563_1237"/>
<dbReference type="PROSITE" id="PS50966">
    <property type="entry name" value="ZF_SWIM"/>
    <property type="match status" value="1"/>
</dbReference>
<protein>
    <submittedName>
        <fullName evidence="3">SWIM zinc finger</fullName>
    </submittedName>
</protein>
<proteinExistence type="predicted"/>
<keyword evidence="4" id="KW-1185">Reference proteome</keyword>
<dbReference type="GO" id="GO:0008270">
    <property type="term" value="F:zinc ion binding"/>
    <property type="evidence" value="ECO:0007669"/>
    <property type="project" value="UniProtKB-KW"/>
</dbReference>
<dbReference type="Proteomes" id="UP000182977">
    <property type="component" value="Chromosome I"/>
</dbReference>
<name>A0A1H2HT93_9ACTN</name>
<keyword evidence="1" id="KW-0862">Zinc</keyword>
<evidence type="ECO:0000313" key="3">
    <source>
        <dbReference type="EMBL" id="SDU35072.1"/>
    </source>
</evidence>
<dbReference type="RefSeq" id="WP_046766937.1">
    <property type="nucleotide sequence ID" value="NZ_KQ061220.1"/>
</dbReference>
<keyword evidence="1" id="KW-0863">Zinc-finger</keyword>